<dbReference type="Proteomes" id="UP000295083">
    <property type="component" value="Unassembled WGS sequence"/>
</dbReference>
<organism evidence="2 3">
    <name type="scientific">Colletotrichum spinosum</name>
    <dbReference type="NCBI Taxonomy" id="1347390"/>
    <lineage>
        <taxon>Eukaryota</taxon>
        <taxon>Fungi</taxon>
        <taxon>Dikarya</taxon>
        <taxon>Ascomycota</taxon>
        <taxon>Pezizomycotina</taxon>
        <taxon>Sordariomycetes</taxon>
        <taxon>Hypocreomycetidae</taxon>
        <taxon>Glomerellales</taxon>
        <taxon>Glomerellaceae</taxon>
        <taxon>Colletotrichum</taxon>
        <taxon>Colletotrichum orbiculare species complex</taxon>
    </lineage>
</organism>
<gene>
    <name evidence="2" type="ORF">C8035_v000912</name>
</gene>
<evidence type="ECO:0008006" key="4">
    <source>
        <dbReference type="Google" id="ProtNLM"/>
    </source>
</evidence>
<evidence type="ECO:0000313" key="2">
    <source>
        <dbReference type="EMBL" id="TDZ31914.1"/>
    </source>
</evidence>
<dbReference type="AlphaFoldDB" id="A0A4R8Q8B0"/>
<feature type="compositionally biased region" description="Basic and acidic residues" evidence="1">
    <location>
        <begin position="144"/>
        <end position="157"/>
    </location>
</feature>
<feature type="region of interest" description="Disordered" evidence="1">
    <location>
        <begin position="1"/>
        <end position="30"/>
    </location>
</feature>
<feature type="region of interest" description="Disordered" evidence="1">
    <location>
        <begin position="115"/>
        <end position="164"/>
    </location>
</feature>
<evidence type="ECO:0000256" key="1">
    <source>
        <dbReference type="SAM" id="MobiDB-lite"/>
    </source>
</evidence>
<dbReference type="EMBL" id="QAPG01000090">
    <property type="protein sequence ID" value="TDZ31914.1"/>
    <property type="molecule type" value="Genomic_DNA"/>
</dbReference>
<evidence type="ECO:0000313" key="3">
    <source>
        <dbReference type="Proteomes" id="UP000295083"/>
    </source>
</evidence>
<protein>
    <recommendedName>
        <fullName evidence="4">Nad dependent epimerase dehydratase family protein</fullName>
    </recommendedName>
</protein>
<comment type="caution">
    <text evidence="2">The sequence shown here is derived from an EMBL/GenBank/DDBJ whole genome shotgun (WGS) entry which is preliminary data.</text>
</comment>
<proteinExistence type="predicted"/>
<reference evidence="2 3" key="1">
    <citation type="submission" date="2018-11" db="EMBL/GenBank/DDBJ databases">
        <title>Genome sequence and assembly of Colletotrichum spinosum.</title>
        <authorList>
            <person name="Gan P."/>
            <person name="Shirasu K."/>
        </authorList>
    </citation>
    <scope>NUCLEOTIDE SEQUENCE [LARGE SCALE GENOMIC DNA]</scope>
    <source>
        <strain evidence="2 3">CBS 515.97</strain>
    </source>
</reference>
<feature type="region of interest" description="Disordered" evidence="1">
    <location>
        <begin position="206"/>
        <end position="238"/>
    </location>
</feature>
<keyword evidence="3" id="KW-1185">Reference proteome</keyword>
<name>A0A4R8Q8B0_9PEZI</name>
<accession>A0A4R8Q8B0</accession>
<sequence>MSPGKDASPSYNEATNSPPPSLPPSSNSIASTLSSLTHLLRTTQAQQSALTSITTTSLLPLLTPHLTTLLTNLATSPNPPSLAELIFVPAAAVAPSWTISTDLDRRAGQLAQVIRVEAPKPPDSKSCPPAYKSPDTGDSGSSSREFDEWGRWEDETTTRGSQNADGQWWWDDELLARRIARCLQPEPHVDRTVTRTVVQQAREEKKAARWGGIFKSPAETSSPAKASKSAVPGEQEDDVTMTVRAEEVTFRKENEMGLWETTRGYGIVARVRIRR</sequence>
<feature type="compositionally biased region" description="Low complexity" evidence="1">
    <location>
        <begin position="215"/>
        <end position="232"/>
    </location>
</feature>